<dbReference type="FunCoup" id="A0A6I8W2Y3">
    <property type="interactions" value="5"/>
</dbReference>
<dbReference type="RefSeq" id="XP_033237653.1">
    <property type="nucleotide sequence ID" value="XM_033381762.1"/>
</dbReference>
<dbReference type="AlphaFoldDB" id="A0A6I8W2Y3"/>
<dbReference type="ExpressionAtlas" id="A0A6I8W2Y3">
    <property type="expression patterns" value="baseline"/>
</dbReference>
<dbReference type="InterPro" id="IPR043504">
    <property type="entry name" value="Peptidase_S1_PA_chymotrypsin"/>
</dbReference>
<evidence type="ECO:0000313" key="3">
    <source>
        <dbReference type="Proteomes" id="UP000001819"/>
    </source>
</evidence>
<dbReference type="SUPFAM" id="SSF50494">
    <property type="entry name" value="Trypsin-like serine proteases"/>
    <property type="match status" value="1"/>
</dbReference>
<dbReference type="PANTHER" id="PTHR24260:SF136">
    <property type="entry name" value="GH08193P-RELATED"/>
    <property type="match status" value="1"/>
</dbReference>
<evidence type="ECO:0000259" key="2">
    <source>
        <dbReference type="PROSITE" id="PS50240"/>
    </source>
</evidence>
<keyword evidence="1" id="KW-0472">Membrane</keyword>
<dbReference type="InterPro" id="IPR009003">
    <property type="entry name" value="Peptidase_S1_PA"/>
</dbReference>
<dbReference type="InParanoid" id="A0A6I8W2Y3"/>
<dbReference type="Pfam" id="PF00089">
    <property type="entry name" value="Trypsin"/>
    <property type="match status" value="1"/>
</dbReference>
<dbReference type="Proteomes" id="UP000001819">
    <property type="component" value="Chromosome X"/>
</dbReference>
<dbReference type="Gene3D" id="2.40.10.10">
    <property type="entry name" value="Trypsin-like serine proteases"/>
    <property type="match status" value="1"/>
</dbReference>
<dbReference type="InterPro" id="IPR051333">
    <property type="entry name" value="CLIP_Serine_Protease"/>
</dbReference>
<organism evidence="3 4">
    <name type="scientific">Drosophila pseudoobscura pseudoobscura</name>
    <name type="common">Fruit fly</name>
    <dbReference type="NCBI Taxonomy" id="46245"/>
    <lineage>
        <taxon>Eukaryota</taxon>
        <taxon>Metazoa</taxon>
        <taxon>Ecdysozoa</taxon>
        <taxon>Arthropoda</taxon>
        <taxon>Hexapoda</taxon>
        <taxon>Insecta</taxon>
        <taxon>Pterygota</taxon>
        <taxon>Neoptera</taxon>
        <taxon>Endopterygota</taxon>
        <taxon>Diptera</taxon>
        <taxon>Brachycera</taxon>
        <taxon>Muscomorpha</taxon>
        <taxon>Ephydroidea</taxon>
        <taxon>Drosophilidae</taxon>
        <taxon>Drosophila</taxon>
        <taxon>Sophophora</taxon>
    </lineage>
</organism>
<keyword evidence="1" id="KW-0812">Transmembrane</keyword>
<dbReference type="SMART" id="SM00020">
    <property type="entry name" value="Tryp_SPc"/>
    <property type="match status" value="1"/>
</dbReference>
<feature type="transmembrane region" description="Helical" evidence="1">
    <location>
        <begin position="307"/>
        <end position="325"/>
    </location>
</feature>
<evidence type="ECO:0000256" key="1">
    <source>
        <dbReference type="SAM" id="Phobius"/>
    </source>
</evidence>
<evidence type="ECO:0000313" key="4">
    <source>
        <dbReference type="RefSeq" id="XP_033237653.1"/>
    </source>
</evidence>
<proteinExistence type="predicted"/>
<dbReference type="InterPro" id="IPR001254">
    <property type="entry name" value="Trypsin_dom"/>
</dbReference>
<dbReference type="PROSITE" id="PS50240">
    <property type="entry name" value="TRYPSIN_DOM"/>
    <property type="match status" value="1"/>
</dbReference>
<sequence length="331" mass="36006">MIRGESDSFRSAFVCFATPMPLPLPLPTAFGSKWLTVSKGGIRIRSNPFTHRDLAKKRSIGMAPTGGALTEGRSVAAWSQVASYQASIRLLAHERDYFGKGHICSGALVAPSVVLTVSSCLYSHARRKHYHPAELRVILGNPQRFAPNDQGLTMGVTHVHQPPKDLALAILMLERDIPVDHPQVQPVLLPHPEQPSSSLSETSLQISTWGYDGHSRELHDLLTLNATQMSCQQSRAQPQPQSQRICVQAETMTSFGGQLFMDAGATLTDRNQLLGLCSADGGGFVDVASHVEWILTQIGDGSNQNSSFWGVLLVLAFTVYVLTVSRKSLLA</sequence>
<dbReference type="GO" id="GO:0004252">
    <property type="term" value="F:serine-type endopeptidase activity"/>
    <property type="evidence" value="ECO:0007669"/>
    <property type="project" value="InterPro"/>
</dbReference>
<protein>
    <submittedName>
        <fullName evidence="4">Uncharacterized protein isoform X1</fullName>
    </submittedName>
</protein>
<gene>
    <name evidence="4" type="primary">LOC6901463</name>
</gene>
<accession>A0A6I8W2Y3</accession>
<reference evidence="4" key="1">
    <citation type="submission" date="2025-08" db="UniProtKB">
        <authorList>
            <consortium name="RefSeq"/>
        </authorList>
    </citation>
    <scope>IDENTIFICATION</scope>
    <source>
        <strain evidence="4">MV-25-SWS-2005</strain>
        <tissue evidence="4">Whole body</tissue>
    </source>
</reference>
<dbReference type="GO" id="GO:0006508">
    <property type="term" value="P:proteolysis"/>
    <property type="evidence" value="ECO:0007669"/>
    <property type="project" value="InterPro"/>
</dbReference>
<keyword evidence="1" id="KW-1133">Transmembrane helix</keyword>
<name>A0A6I8W2Y3_DROPS</name>
<feature type="domain" description="Peptidase S1" evidence="2">
    <location>
        <begin position="64"/>
        <end position="299"/>
    </location>
</feature>
<dbReference type="PANTHER" id="PTHR24260">
    <property type="match status" value="1"/>
</dbReference>
<keyword evidence="3" id="KW-1185">Reference proteome</keyword>